<dbReference type="GO" id="GO:0003676">
    <property type="term" value="F:nucleic acid binding"/>
    <property type="evidence" value="ECO:0007669"/>
    <property type="project" value="InterPro"/>
</dbReference>
<organism evidence="2 3">
    <name type="scientific">Jiangella anatolica</name>
    <dbReference type="NCBI Taxonomy" id="2670374"/>
    <lineage>
        <taxon>Bacteria</taxon>
        <taxon>Bacillati</taxon>
        <taxon>Actinomycetota</taxon>
        <taxon>Actinomycetes</taxon>
        <taxon>Jiangellales</taxon>
        <taxon>Jiangellaceae</taxon>
        <taxon>Jiangella</taxon>
    </lineage>
</organism>
<keyword evidence="2" id="KW-0540">Nuclease</keyword>
<evidence type="ECO:0000313" key="3">
    <source>
        <dbReference type="Proteomes" id="UP000248764"/>
    </source>
</evidence>
<dbReference type="CDD" id="cd00085">
    <property type="entry name" value="HNHc"/>
    <property type="match status" value="1"/>
</dbReference>
<proteinExistence type="predicted"/>
<comment type="caution">
    <text evidence="2">The sequence shown here is derived from an EMBL/GenBank/DDBJ whole genome shotgun (WGS) entry which is preliminary data.</text>
</comment>
<dbReference type="EMBL" id="POTW01000059">
    <property type="protein sequence ID" value="PZF81409.1"/>
    <property type="molecule type" value="Genomic_DNA"/>
</dbReference>
<name>A0A2W2BZF3_9ACTN</name>
<gene>
    <name evidence="2" type="ORF">C1I92_21450</name>
</gene>
<dbReference type="Gene3D" id="1.10.30.50">
    <property type="match status" value="1"/>
</dbReference>
<keyword evidence="2" id="KW-0378">Hydrolase</keyword>
<dbReference type="SMART" id="SM00507">
    <property type="entry name" value="HNHc"/>
    <property type="match status" value="1"/>
</dbReference>
<dbReference type="RefSeq" id="WP_146605225.1">
    <property type="nucleotide sequence ID" value="NZ_POTW01000059.1"/>
</dbReference>
<reference evidence="2 3" key="1">
    <citation type="submission" date="2018-01" db="EMBL/GenBank/DDBJ databases">
        <title>Draft genome sequence of Jiangella sp. GTF31.</title>
        <authorList>
            <person name="Sahin N."/>
            <person name="Ay H."/>
            <person name="Saygin H."/>
        </authorList>
    </citation>
    <scope>NUCLEOTIDE SEQUENCE [LARGE SCALE GENOMIC DNA]</scope>
    <source>
        <strain evidence="2 3">GTF31</strain>
    </source>
</reference>
<dbReference type="Pfam" id="PF01844">
    <property type="entry name" value="HNH"/>
    <property type="match status" value="1"/>
</dbReference>
<evidence type="ECO:0000259" key="1">
    <source>
        <dbReference type="SMART" id="SM00507"/>
    </source>
</evidence>
<dbReference type="InterPro" id="IPR002711">
    <property type="entry name" value="HNH"/>
</dbReference>
<dbReference type="AlphaFoldDB" id="A0A2W2BZF3"/>
<dbReference type="GO" id="GO:0008270">
    <property type="term" value="F:zinc ion binding"/>
    <property type="evidence" value="ECO:0007669"/>
    <property type="project" value="InterPro"/>
</dbReference>
<keyword evidence="3" id="KW-1185">Reference proteome</keyword>
<feature type="domain" description="HNH nuclease" evidence="1">
    <location>
        <begin position="2"/>
        <end position="54"/>
    </location>
</feature>
<sequence>AHLAAHVVVRDRTCRFPTCHRPAILAEIDHRIPYERGGTTDPDNTWALHTGHHRAKTWHRFATATDLHGTTWWITPAGHRYPVEPEAIGPIRTRIPEPVPF</sequence>
<evidence type="ECO:0000313" key="2">
    <source>
        <dbReference type="EMBL" id="PZF81409.1"/>
    </source>
</evidence>
<feature type="non-terminal residue" evidence="2">
    <location>
        <position position="1"/>
    </location>
</feature>
<dbReference type="GO" id="GO:0004519">
    <property type="term" value="F:endonuclease activity"/>
    <property type="evidence" value="ECO:0007669"/>
    <property type="project" value="UniProtKB-KW"/>
</dbReference>
<keyword evidence="2" id="KW-0255">Endonuclease</keyword>
<dbReference type="InterPro" id="IPR003615">
    <property type="entry name" value="HNH_nuc"/>
</dbReference>
<dbReference type="Proteomes" id="UP000248764">
    <property type="component" value="Unassembled WGS sequence"/>
</dbReference>
<protein>
    <submittedName>
        <fullName evidence="2">HNH endonuclease</fullName>
    </submittedName>
</protein>
<accession>A0A2W2BZF3</accession>